<proteinExistence type="predicted"/>
<feature type="region of interest" description="Disordered" evidence="1">
    <location>
        <begin position="1"/>
        <end position="80"/>
    </location>
</feature>
<protein>
    <submittedName>
        <fullName evidence="3">Uncharacterized protein</fullName>
    </submittedName>
</protein>
<keyword evidence="2" id="KW-1133">Transmembrane helix</keyword>
<evidence type="ECO:0000256" key="2">
    <source>
        <dbReference type="SAM" id="Phobius"/>
    </source>
</evidence>
<keyword evidence="2" id="KW-0472">Membrane</keyword>
<gene>
    <name evidence="3" type="ORF">A3F94_02775</name>
</gene>
<keyword evidence="2" id="KW-0812">Transmembrane</keyword>
<accession>A0A1G2HI93</accession>
<feature type="transmembrane region" description="Helical" evidence="2">
    <location>
        <begin position="231"/>
        <end position="254"/>
    </location>
</feature>
<sequence length="509" mass="56556">MVKQTFLGTIRTMQDDIKGAPQKSLEYSDQPDSMAVPAPKKTPEPPHFKPRPTPLPVHSLPTEETPKPPILKSSPTPLPPLPQIKLEAQPTTTHATPPINLPFQKKSSRDILDELLPMEDNEFASTQPQKIVLPGTEKEEERIEQEIFPSPNFPKEETPEQLLGLGDIGEINDIERTIEAQTVPSTAPLRPIHAPIPPKAPAPMLPTQNTPTPPLLTTTKMKRKKIFLSKTILLTTSFVVIGAVLVGGGLYFIFSNKDDSQVSQEPEKIDTEKTEDLDLTPPKALVSPDFILENIVVQDALKNTLLGMFDDLKQANFTKNTITYVPIRLKGVVVDRKAQFLKLQTFFSGLDIAYPKELFDAVESNFMLYIYSPGDEERIACQNNLVSEEECYGPRLGIVIQAQEGKQEQLTKLMTEWTDVAKTSGLEQFVLNSLTKMPSETVFEQGVYKSTNVPSAPEVAVHYMNLQMAKYNNLGLSGTALDFAVLGNKLILATSKNSMRKIIDYILAE</sequence>
<name>A0A1G2HI93_9BACT</name>
<dbReference type="STRING" id="1802165.A3F94_02775"/>
<evidence type="ECO:0000256" key="1">
    <source>
        <dbReference type="SAM" id="MobiDB-lite"/>
    </source>
</evidence>
<dbReference type="Proteomes" id="UP000176770">
    <property type="component" value="Unassembled WGS sequence"/>
</dbReference>
<dbReference type="EMBL" id="MHOK01000005">
    <property type="protein sequence ID" value="OGZ62226.1"/>
    <property type="molecule type" value="Genomic_DNA"/>
</dbReference>
<organism evidence="3 4">
    <name type="scientific">Candidatus Spechtbacteria bacterium RIFCSPLOWO2_12_FULL_38_22</name>
    <dbReference type="NCBI Taxonomy" id="1802165"/>
    <lineage>
        <taxon>Bacteria</taxon>
        <taxon>Candidatus Spechtiibacteriota</taxon>
    </lineage>
</organism>
<evidence type="ECO:0000313" key="3">
    <source>
        <dbReference type="EMBL" id="OGZ62226.1"/>
    </source>
</evidence>
<evidence type="ECO:0000313" key="4">
    <source>
        <dbReference type="Proteomes" id="UP000176770"/>
    </source>
</evidence>
<dbReference type="AlphaFoldDB" id="A0A1G2HI93"/>
<comment type="caution">
    <text evidence="3">The sequence shown here is derived from an EMBL/GenBank/DDBJ whole genome shotgun (WGS) entry which is preliminary data.</text>
</comment>
<reference evidence="3 4" key="1">
    <citation type="journal article" date="2016" name="Nat. Commun.">
        <title>Thousands of microbial genomes shed light on interconnected biogeochemical processes in an aquifer system.</title>
        <authorList>
            <person name="Anantharaman K."/>
            <person name="Brown C.T."/>
            <person name="Hug L.A."/>
            <person name="Sharon I."/>
            <person name="Castelle C.J."/>
            <person name="Probst A.J."/>
            <person name="Thomas B.C."/>
            <person name="Singh A."/>
            <person name="Wilkins M.J."/>
            <person name="Karaoz U."/>
            <person name="Brodie E.L."/>
            <person name="Williams K.H."/>
            <person name="Hubbard S.S."/>
            <person name="Banfield J.F."/>
        </authorList>
    </citation>
    <scope>NUCLEOTIDE SEQUENCE [LARGE SCALE GENOMIC DNA]</scope>
</reference>